<feature type="domain" description="N-acyl amino acid synthase FeeM catalytic core" evidence="1">
    <location>
        <begin position="58"/>
        <end position="204"/>
    </location>
</feature>
<dbReference type="Proteomes" id="UP000619512">
    <property type="component" value="Unassembled WGS sequence"/>
</dbReference>
<dbReference type="AlphaFoldDB" id="A0AA87Y8W9"/>
<reference evidence="2" key="1">
    <citation type="journal article" date="2014" name="Int. J. Syst. Evol. Microbiol.">
        <title>Complete genome sequence of Corynebacterium casei LMG S-19264T (=DSM 44701T), isolated from a smear-ripened cheese.</title>
        <authorList>
            <consortium name="US DOE Joint Genome Institute (JGI-PGF)"/>
            <person name="Walter F."/>
            <person name="Albersmeier A."/>
            <person name="Kalinowski J."/>
            <person name="Ruckert C."/>
        </authorList>
    </citation>
    <scope>NUCLEOTIDE SEQUENCE</scope>
    <source>
        <strain evidence="2">KCTC 12344</strain>
    </source>
</reference>
<dbReference type="Gene3D" id="3.40.630.30">
    <property type="match status" value="1"/>
</dbReference>
<accession>A0AA87Y8W9</accession>
<dbReference type="RefSeq" id="WP_229465994.1">
    <property type="nucleotide sequence ID" value="NZ_BMWW01000012.1"/>
</dbReference>
<dbReference type="InterPro" id="IPR016181">
    <property type="entry name" value="Acyl_CoA_acyltransferase"/>
</dbReference>
<evidence type="ECO:0000259" key="1">
    <source>
        <dbReference type="Pfam" id="PF21926"/>
    </source>
</evidence>
<dbReference type="Pfam" id="PF21926">
    <property type="entry name" value="FeeM"/>
    <property type="match status" value="1"/>
</dbReference>
<gene>
    <name evidence="2" type="ORF">GCM10007388_48100</name>
</gene>
<reference evidence="2" key="2">
    <citation type="submission" date="2022-12" db="EMBL/GenBank/DDBJ databases">
        <authorList>
            <person name="Sun Q."/>
            <person name="Kim S."/>
        </authorList>
    </citation>
    <scope>NUCLEOTIDE SEQUENCE</scope>
    <source>
        <strain evidence="2">KCTC 12344</strain>
    </source>
</reference>
<sequence>MASELPRVDGDEPLGEESTEPLVCAVEEDNSANITHVTINQTDFGIRVADTEAGRASVSMLINKMYAWRGYAGTHRVDNNPNRITLAASDKGEVIGTVTLGIDSSMGILADEVFHDHIEAFRARGAKVCEITKLAFAPHVKSKMALASLFHVLFIYGHYLHKCTDVFIEVNPRHRRYYQSMLGFTQVCEVRNNPRVDAPAYLLYVSMDYVNEQINKLGGRSKQVEGDRSLYPYFFSPREERGIADRLLSIG</sequence>
<dbReference type="EMBL" id="BMWW01000012">
    <property type="protein sequence ID" value="GGZ08971.1"/>
    <property type="molecule type" value="Genomic_DNA"/>
</dbReference>
<dbReference type="InterPro" id="IPR054597">
    <property type="entry name" value="FeeM_cat"/>
</dbReference>
<evidence type="ECO:0000313" key="2">
    <source>
        <dbReference type="EMBL" id="GGZ08971.1"/>
    </source>
</evidence>
<protein>
    <recommendedName>
        <fullName evidence="1">N-acyl amino acid synthase FeeM catalytic core domain-containing protein</fullName>
    </recommendedName>
</protein>
<organism evidence="2 3">
    <name type="scientific">Pseudoduganella plicata</name>
    <dbReference type="NCBI Taxonomy" id="321984"/>
    <lineage>
        <taxon>Bacteria</taxon>
        <taxon>Pseudomonadati</taxon>
        <taxon>Pseudomonadota</taxon>
        <taxon>Betaproteobacteria</taxon>
        <taxon>Burkholderiales</taxon>
        <taxon>Oxalobacteraceae</taxon>
        <taxon>Telluria group</taxon>
        <taxon>Pseudoduganella</taxon>
    </lineage>
</organism>
<comment type="caution">
    <text evidence="2">The sequence shown here is derived from an EMBL/GenBank/DDBJ whole genome shotgun (WGS) entry which is preliminary data.</text>
</comment>
<dbReference type="SUPFAM" id="SSF55729">
    <property type="entry name" value="Acyl-CoA N-acyltransferases (Nat)"/>
    <property type="match status" value="1"/>
</dbReference>
<proteinExistence type="predicted"/>
<name>A0AA87Y8W9_9BURK</name>
<evidence type="ECO:0000313" key="3">
    <source>
        <dbReference type="Proteomes" id="UP000619512"/>
    </source>
</evidence>